<keyword evidence="7" id="KW-0030">Aminoacyl-tRNA synthetase</keyword>
<dbReference type="PANTHER" id="PTHR43740:SF2">
    <property type="entry name" value="LEUCINE--TRNA LIGASE, MITOCHONDRIAL"/>
    <property type="match status" value="1"/>
</dbReference>
<dbReference type="AlphaFoldDB" id="A0A2P2MC13"/>
<keyword evidence="5" id="KW-0067">ATP-binding</keyword>
<evidence type="ECO:0000256" key="3">
    <source>
        <dbReference type="ARBA" id="ARBA00022598"/>
    </source>
</evidence>
<reference evidence="9" key="1">
    <citation type="submission" date="2018-02" db="EMBL/GenBank/DDBJ databases">
        <title>Rhizophora mucronata_Transcriptome.</title>
        <authorList>
            <person name="Meera S.P."/>
            <person name="Sreeshan A."/>
            <person name="Augustine A."/>
        </authorList>
    </citation>
    <scope>NUCLEOTIDE SEQUENCE</scope>
    <source>
        <tissue evidence="9">Leaf</tissue>
    </source>
</reference>
<dbReference type="InterPro" id="IPR001412">
    <property type="entry name" value="aa-tRNA-synth_I_CS"/>
</dbReference>
<dbReference type="GO" id="GO:0009791">
    <property type="term" value="P:post-embryonic development"/>
    <property type="evidence" value="ECO:0007669"/>
    <property type="project" value="UniProtKB-ARBA"/>
</dbReference>
<organism evidence="9">
    <name type="scientific">Rhizophora mucronata</name>
    <name type="common">Asiatic mangrove</name>
    <dbReference type="NCBI Taxonomy" id="61149"/>
    <lineage>
        <taxon>Eukaryota</taxon>
        <taxon>Viridiplantae</taxon>
        <taxon>Streptophyta</taxon>
        <taxon>Embryophyta</taxon>
        <taxon>Tracheophyta</taxon>
        <taxon>Spermatophyta</taxon>
        <taxon>Magnoliopsida</taxon>
        <taxon>eudicotyledons</taxon>
        <taxon>Gunneridae</taxon>
        <taxon>Pentapetalae</taxon>
        <taxon>rosids</taxon>
        <taxon>fabids</taxon>
        <taxon>Malpighiales</taxon>
        <taxon>Rhizophoraceae</taxon>
        <taxon>Rhizophora</taxon>
    </lineage>
</organism>
<dbReference type="PANTHER" id="PTHR43740">
    <property type="entry name" value="LEUCYL-TRNA SYNTHETASE"/>
    <property type="match status" value="1"/>
</dbReference>
<dbReference type="GO" id="GO:0005524">
    <property type="term" value="F:ATP binding"/>
    <property type="evidence" value="ECO:0007669"/>
    <property type="project" value="UniProtKB-KW"/>
</dbReference>
<evidence type="ECO:0000259" key="8">
    <source>
        <dbReference type="Pfam" id="PF00133"/>
    </source>
</evidence>
<sequence length="262" mass="29979">MFPYPSGAGLHVGHPLGYTATDILARFKRMQGYNVLHPMGWDAFGLPAEQYAIETGTHPKITTLRNINHFRSQLKSLGFSYDWDREISTTEPGYYKWTQWIFLQLFKRGLAYQAEVPVNWCPALGTVLANEEVVDGVSERGHHPVIRKPMRQWMLKITAYADRLLEDLDDLDWPESVKEMQRNWIGRSEGAEMEFCALDNDGKERDIKITVYTTRPDTIFGATYLVVAPEHSLIQSLVSLAQSKSVCSFASLQYSFLFLSYL</sequence>
<dbReference type="EMBL" id="GGEC01047292">
    <property type="protein sequence ID" value="MBX27776.1"/>
    <property type="molecule type" value="Transcribed_RNA"/>
</dbReference>
<evidence type="ECO:0000256" key="1">
    <source>
        <dbReference type="ARBA" id="ARBA00005594"/>
    </source>
</evidence>
<dbReference type="InterPro" id="IPR002300">
    <property type="entry name" value="aa-tRNA-synth_Ia"/>
</dbReference>
<evidence type="ECO:0000256" key="6">
    <source>
        <dbReference type="ARBA" id="ARBA00022917"/>
    </source>
</evidence>
<feature type="domain" description="Aminoacyl-tRNA synthetase class Ia" evidence="8">
    <location>
        <begin position="3"/>
        <end position="185"/>
    </location>
</feature>
<dbReference type="InterPro" id="IPR009008">
    <property type="entry name" value="Val/Leu/Ile-tRNA-synth_edit"/>
</dbReference>
<keyword evidence="3" id="KW-0436">Ligase</keyword>
<evidence type="ECO:0000313" key="9">
    <source>
        <dbReference type="EMBL" id="MBX27776.1"/>
    </source>
</evidence>
<dbReference type="Gene3D" id="3.40.50.620">
    <property type="entry name" value="HUPs"/>
    <property type="match status" value="1"/>
</dbReference>
<dbReference type="Gene3D" id="3.90.740.10">
    <property type="entry name" value="Valyl/Leucyl/Isoleucyl-tRNA synthetase, editing domain"/>
    <property type="match status" value="1"/>
</dbReference>
<dbReference type="GO" id="GO:0048608">
    <property type="term" value="P:reproductive structure development"/>
    <property type="evidence" value="ECO:0007669"/>
    <property type="project" value="UniProtKB-ARBA"/>
</dbReference>
<keyword evidence="6" id="KW-0648">Protein biosynthesis</keyword>
<dbReference type="CDD" id="cd00812">
    <property type="entry name" value="LeuRS_core"/>
    <property type="match status" value="1"/>
</dbReference>
<proteinExistence type="inferred from homology"/>
<protein>
    <recommendedName>
        <fullName evidence="2">leucine--tRNA ligase</fullName>
        <ecNumber evidence="2">6.1.1.4</ecNumber>
    </recommendedName>
</protein>
<evidence type="ECO:0000256" key="4">
    <source>
        <dbReference type="ARBA" id="ARBA00022741"/>
    </source>
</evidence>
<dbReference type="InterPro" id="IPR002302">
    <property type="entry name" value="Leu-tRNA-ligase"/>
</dbReference>
<dbReference type="GO" id="GO:0005829">
    <property type="term" value="C:cytosol"/>
    <property type="evidence" value="ECO:0007669"/>
    <property type="project" value="TreeGrafter"/>
</dbReference>
<dbReference type="FunFam" id="3.40.50.620:FF:000077">
    <property type="entry name" value="Leucine--tRNA ligase"/>
    <property type="match status" value="1"/>
</dbReference>
<dbReference type="SUPFAM" id="SSF50677">
    <property type="entry name" value="ValRS/IleRS/LeuRS editing domain"/>
    <property type="match status" value="1"/>
</dbReference>
<name>A0A2P2MC13_RHIMU</name>
<accession>A0A2P2MC13</accession>
<keyword evidence="4" id="KW-0547">Nucleotide-binding</keyword>
<dbReference type="GO" id="GO:0002161">
    <property type="term" value="F:aminoacyl-tRNA deacylase activity"/>
    <property type="evidence" value="ECO:0007669"/>
    <property type="project" value="InterPro"/>
</dbReference>
<dbReference type="PRINTS" id="PR00985">
    <property type="entry name" value="TRNASYNTHLEU"/>
</dbReference>
<evidence type="ECO:0000256" key="5">
    <source>
        <dbReference type="ARBA" id="ARBA00022840"/>
    </source>
</evidence>
<evidence type="ECO:0000256" key="2">
    <source>
        <dbReference type="ARBA" id="ARBA00013164"/>
    </source>
</evidence>
<dbReference type="GO" id="GO:0006429">
    <property type="term" value="P:leucyl-tRNA aminoacylation"/>
    <property type="evidence" value="ECO:0007669"/>
    <property type="project" value="InterPro"/>
</dbReference>
<dbReference type="EC" id="6.1.1.4" evidence="2"/>
<dbReference type="InterPro" id="IPR014729">
    <property type="entry name" value="Rossmann-like_a/b/a_fold"/>
</dbReference>
<comment type="similarity">
    <text evidence="1">Belongs to the class-I aminoacyl-tRNA synthetase family.</text>
</comment>
<evidence type="ECO:0000256" key="7">
    <source>
        <dbReference type="ARBA" id="ARBA00023146"/>
    </source>
</evidence>
<dbReference type="GO" id="GO:0004823">
    <property type="term" value="F:leucine-tRNA ligase activity"/>
    <property type="evidence" value="ECO:0007669"/>
    <property type="project" value="UniProtKB-EC"/>
</dbReference>
<dbReference type="PROSITE" id="PS00178">
    <property type="entry name" value="AA_TRNA_LIGASE_I"/>
    <property type="match status" value="1"/>
</dbReference>
<dbReference type="Pfam" id="PF00133">
    <property type="entry name" value="tRNA-synt_1"/>
    <property type="match status" value="1"/>
</dbReference>
<dbReference type="SUPFAM" id="SSF52374">
    <property type="entry name" value="Nucleotidylyl transferase"/>
    <property type="match status" value="1"/>
</dbReference>